<dbReference type="STRING" id="1688.BCUN_0730"/>
<reference evidence="3 4" key="1">
    <citation type="submission" date="2014-03" db="EMBL/GenBank/DDBJ databases">
        <title>Genomics of Bifidobacteria.</title>
        <authorList>
            <person name="Ventura M."/>
            <person name="Milani C."/>
            <person name="Lugli G.A."/>
        </authorList>
    </citation>
    <scope>NUCLEOTIDE SEQUENCE [LARGE SCALE GENOMIC DNA]</scope>
    <source>
        <strain evidence="3 4">LMG 10738</strain>
    </source>
</reference>
<keyword evidence="4" id="KW-1185">Reference proteome</keyword>
<evidence type="ECO:0000313" key="3">
    <source>
        <dbReference type="EMBL" id="KFI62899.1"/>
    </source>
</evidence>
<dbReference type="Proteomes" id="UP000029067">
    <property type="component" value="Unassembled WGS sequence"/>
</dbReference>
<gene>
    <name evidence="3" type="ORF">BCUN_0730</name>
</gene>
<name>A0A087AVU9_9BIFI</name>
<feature type="region of interest" description="Disordered" evidence="1">
    <location>
        <begin position="73"/>
        <end position="93"/>
    </location>
</feature>
<comment type="caution">
    <text evidence="3">The sequence shown here is derived from an EMBL/GenBank/DDBJ whole genome shotgun (WGS) entry which is preliminary data.</text>
</comment>
<proteinExistence type="predicted"/>
<dbReference type="EMBL" id="JGYV01000010">
    <property type="protein sequence ID" value="KFI62899.1"/>
    <property type="molecule type" value="Genomic_DNA"/>
</dbReference>
<dbReference type="eggNOG" id="COG0323">
    <property type="taxonomic scope" value="Bacteria"/>
</dbReference>
<evidence type="ECO:0000313" key="4">
    <source>
        <dbReference type="Proteomes" id="UP000029067"/>
    </source>
</evidence>
<accession>A0A087AVU9</accession>
<dbReference type="Pfam" id="PF03432">
    <property type="entry name" value="Relaxase"/>
    <property type="match status" value="1"/>
</dbReference>
<feature type="domain" description="MobA/VirD2-like nuclease" evidence="2">
    <location>
        <begin position="93"/>
        <end position="187"/>
    </location>
</feature>
<sequence length="458" mass="52969">MVRMIPNIRRGSNPAGLIRYLFGPGRKNEHRDQHLVGASGDMLDMFDLSGRPTATYERVGRLFDRRYQRLCRDGRSCPPDRSPGGKYNPEREDGKDRVWHCSLSIPAAHGALSDAQWEKIVVDYLTRMGIIDGPDDEAASWIAVRHGLSANGNDHVHIVVQLARDDGWINPYEDWKRAQRACRHLEKTDANLEQITRRRPLDDVSYQYAQWRRWAEWKARYDWIEEHGVPWDDLDEDGRERMIRAWDAQPEPVRRRRINYIAASTMPRMHVARLVEACAIASDTEDEFIRRVRREGLQIDPFLRKGTGRDDFRSPGQVTGYRITWRSSNGWTERFNTKDLGDGFRLKTLRAHWRHDPHEDALAVLEWKAAMENRPPAIEDGAEKHPENLSVHDLQTMIDTAFRQAMRMRDADPDELRGIILDGIRAFDRMRDRYGAPPSIIDGAPIRLPGTDTAGRKS</sequence>
<dbReference type="AlphaFoldDB" id="A0A087AVU9"/>
<protein>
    <submittedName>
        <fullName evidence="3">Relaxase/mobilization nuclease family protein</fullName>
    </submittedName>
</protein>
<dbReference type="InterPro" id="IPR005094">
    <property type="entry name" value="Endonuclease_MobA/VirD2"/>
</dbReference>
<evidence type="ECO:0000256" key="1">
    <source>
        <dbReference type="SAM" id="MobiDB-lite"/>
    </source>
</evidence>
<organism evidence="3 4">
    <name type="scientific">Bifidobacterium cuniculi</name>
    <dbReference type="NCBI Taxonomy" id="1688"/>
    <lineage>
        <taxon>Bacteria</taxon>
        <taxon>Bacillati</taxon>
        <taxon>Actinomycetota</taxon>
        <taxon>Actinomycetes</taxon>
        <taxon>Bifidobacteriales</taxon>
        <taxon>Bifidobacteriaceae</taxon>
        <taxon>Bifidobacterium</taxon>
    </lineage>
</organism>
<evidence type="ECO:0000259" key="2">
    <source>
        <dbReference type="Pfam" id="PF03432"/>
    </source>
</evidence>